<accession>A0A8S2SUQ3</accession>
<organism evidence="1 2">
    <name type="scientific">Rotaria magnacalcarata</name>
    <dbReference type="NCBI Taxonomy" id="392030"/>
    <lineage>
        <taxon>Eukaryota</taxon>
        <taxon>Metazoa</taxon>
        <taxon>Spiralia</taxon>
        <taxon>Gnathifera</taxon>
        <taxon>Rotifera</taxon>
        <taxon>Eurotatoria</taxon>
        <taxon>Bdelloidea</taxon>
        <taxon>Philodinida</taxon>
        <taxon>Philodinidae</taxon>
        <taxon>Rotaria</taxon>
    </lineage>
</organism>
<feature type="non-terminal residue" evidence="1">
    <location>
        <position position="22"/>
    </location>
</feature>
<dbReference type="EMBL" id="CAJOBH010024811">
    <property type="protein sequence ID" value="CAF4243622.1"/>
    <property type="molecule type" value="Genomic_DNA"/>
</dbReference>
<evidence type="ECO:0000313" key="1">
    <source>
        <dbReference type="EMBL" id="CAF4243622.1"/>
    </source>
</evidence>
<dbReference type="AlphaFoldDB" id="A0A8S2SUQ3"/>
<gene>
    <name evidence="1" type="ORF">BYL167_LOCUS25265</name>
</gene>
<sequence>MPTSGVNYALVKNSSSKLFPTF</sequence>
<protein>
    <submittedName>
        <fullName evidence="1">Uncharacterized protein</fullName>
    </submittedName>
</protein>
<comment type="caution">
    <text evidence="1">The sequence shown here is derived from an EMBL/GenBank/DDBJ whole genome shotgun (WGS) entry which is preliminary data.</text>
</comment>
<name>A0A8S2SUQ3_9BILA</name>
<dbReference type="Proteomes" id="UP000681967">
    <property type="component" value="Unassembled WGS sequence"/>
</dbReference>
<reference evidence="1" key="1">
    <citation type="submission" date="2021-02" db="EMBL/GenBank/DDBJ databases">
        <authorList>
            <person name="Nowell W R."/>
        </authorList>
    </citation>
    <scope>NUCLEOTIDE SEQUENCE</scope>
</reference>
<proteinExistence type="predicted"/>
<evidence type="ECO:0000313" key="2">
    <source>
        <dbReference type="Proteomes" id="UP000681967"/>
    </source>
</evidence>